<evidence type="ECO:0000259" key="15">
    <source>
        <dbReference type="Pfam" id="PF02776"/>
    </source>
</evidence>
<dbReference type="GO" id="GO:0050660">
    <property type="term" value="F:flavin adenine dinucleotide binding"/>
    <property type="evidence" value="ECO:0007669"/>
    <property type="project" value="InterPro"/>
</dbReference>
<dbReference type="InterPro" id="IPR012846">
    <property type="entry name" value="Acetolactate_synth_lsu"/>
</dbReference>
<dbReference type="GO" id="GO:0005948">
    <property type="term" value="C:acetolactate synthase complex"/>
    <property type="evidence" value="ECO:0007669"/>
    <property type="project" value="TreeGrafter"/>
</dbReference>
<keyword evidence="6 11" id="KW-0808">Transferase</keyword>
<dbReference type="PROSITE" id="PS00187">
    <property type="entry name" value="TPP_ENZYMES"/>
    <property type="match status" value="1"/>
</dbReference>
<keyword evidence="10 11" id="KW-0100">Branched-chain amino acid biosynthesis</keyword>
<keyword evidence="8 11" id="KW-0460">Magnesium</keyword>
<dbReference type="Gene3D" id="3.40.50.970">
    <property type="match status" value="2"/>
</dbReference>
<dbReference type="PANTHER" id="PTHR18968">
    <property type="entry name" value="THIAMINE PYROPHOSPHATE ENZYMES"/>
    <property type="match status" value="1"/>
</dbReference>
<evidence type="ECO:0000256" key="11">
    <source>
        <dbReference type="RuleBase" id="RU003591"/>
    </source>
</evidence>
<evidence type="ECO:0000256" key="3">
    <source>
        <dbReference type="ARBA" id="ARBA00007812"/>
    </source>
</evidence>
<dbReference type="InterPro" id="IPR045229">
    <property type="entry name" value="TPP_enz"/>
</dbReference>
<dbReference type="InterPro" id="IPR011766">
    <property type="entry name" value="TPP_enzyme_TPP-bd"/>
</dbReference>
<dbReference type="GO" id="GO:0000287">
    <property type="term" value="F:magnesium ion binding"/>
    <property type="evidence" value="ECO:0007669"/>
    <property type="project" value="UniProtKB-UniRule"/>
</dbReference>
<dbReference type="InterPro" id="IPR029035">
    <property type="entry name" value="DHS-like_NAD/FAD-binding_dom"/>
</dbReference>
<proteinExistence type="inferred from homology"/>
<feature type="region of interest" description="Disordered" evidence="12">
    <location>
        <begin position="1"/>
        <end position="31"/>
    </location>
</feature>
<dbReference type="SUPFAM" id="SSF52518">
    <property type="entry name" value="Thiamin diphosphate-binding fold (THDP-binding)"/>
    <property type="match status" value="2"/>
</dbReference>
<dbReference type="InterPro" id="IPR029061">
    <property type="entry name" value="THDP-binding"/>
</dbReference>
<keyword evidence="17" id="KW-1185">Reference proteome</keyword>
<dbReference type="InterPro" id="IPR012000">
    <property type="entry name" value="Thiamin_PyroP_enz_cen_dom"/>
</dbReference>
<dbReference type="eggNOG" id="COG0028">
    <property type="taxonomic scope" value="Bacteria"/>
</dbReference>
<comment type="catalytic activity">
    <reaction evidence="11">
        <text>2 pyruvate + H(+) = (2S)-2-acetolactate + CO2</text>
        <dbReference type="Rhea" id="RHEA:25249"/>
        <dbReference type="ChEBI" id="CHEBI:15361"/>
        <dbReference type="ChEBI" id="CHEBI:15378"/>
        <dbReference type="ChEBI" id="CHEBI:16526"/>
        <dbReference type="ChEBI" id="CHEBI:58476"/>
        <dbReference type="EC" id="2.2.1.6"/>
    </reaction>
</comment>
<keyword evidence="7 11" id="KW-0479">Metal-binding</keyword>
<evidence type="ECO:0000256" key="1">
    <source>
        <dbReference type="ARBA" id="ARBA00004974"/>
    </source>
</evidence>
<evidence type="ECO:0000256" key="10">
    <source>
        <dbReference type="ARBA" id="ARBA00023304"/>
    </source>
</evidence>
<evidence type="ECO:0000313" key="17">
    <source>
        <dbReference type="Proteomes" id="UP000007718"/>
    </source>
</evidence>
<organism evidence="16 17">
    <name type="scientific">Deinococcus proteolyticus (strain ATCC 35074 / DSM 20540 / JCM 6276 / NBRC 101906 / NCIMB 13154 / VKM Ac-1939 / CCM 2703 / MRP)</name>
    <dbReference type="NCBI Taxonomy" id="693977"/>
    <lineage>
        <taxon>Bacteria</taxon>
        <taxon>Thermotogati</taxon>
        <taxon>Deinococcota</taxon>
        <taxon>Deinococci</taxon>
        <taxon>Deinococcales</taxon>
        <taxon>Deinococcaceae</taxon>
        <taxon>Deinococcus</taxon>
    </lineage>
</organism>
<evidence type="ECO:0000256" key="4">
    <source>
        <dbReference type="ARBA" id="ARBA00013145"/>
    </source>
</evidence>
<dbReference type="AlphaFoldDB" id="F0RJQ8"/>
<evidence type="ECO:0000259" key="13">
    <source>
        <dbReference type="Pfam" id="PF00205"/>
    </source>
</evidence>
<comment type="cofactor">
    <cofactor evidence="11">
        <name>thiamine diphosphate</name>
        <dbReference type="ChEBI" id="CHEBI:58937"/>
    </cofactor>
    <text evidence="11">Binds 1 thiamine pyrophosphate per subunit.</text>
</comment>
<dbReference type="CDD" id="cd07035">
    <property type="entry name" value="TPP_PYR_POX_like"/>
    <property type="match status" value="1"/>
</dbReference>
<name>F0RJQ8_DEIPM</name>
<dbReference type="PANTHER" id="PTHR18968:SF13">
    <property type="entry name" value="ACETOLACTATE SYNTHASE CATALYTIC SUBUNIT, MITOCHONDRIAL"/>
    <property type="match status" value="1"/>
</dbReference>
<dbReference type="EC" id="2.2.1.6" evidence="4 11"/>
<dbReference type="SUPFAM" id="SSF52467">
    <property type="entry name" value="DHS-like NAD/FAD-binding domain"/>
    <property type="match status" value="1"/>
</dbReference>
<evidence type="ECO:0000256" key="12">
    <source>
        <dbReference type="SAM" id="MobiDB-lite"/>
    </source>
</evidence>
<protein>
    <recommendedName>
        <fullName evidence="4 11">Acetolactate synthase</fullName>
        <ecNumber evidence="4 11">2.2.1.6</ecNumber>
    </recommendedName>
</protein>
<dbReference type="FunFam" id="3.40.50.1220:FF:000008">
    <property type="entry name" value="Acetolactate synthase"/>
    <property type="match status" value="1"/>
</dbReference>
<evidence type="ECO:0000256" key="6">
    <source>
        <dbReference type="ARBA" id="ARBA00022679"/>
    </source>
</evidence>
<keyword evidence="5 11" id="KW-0028">Amino-acid biosynthesis</keyword>
<dbReference type="HOGENOM" id="CLU_013748_1_3_0"/>
<dbReference type="UniPathway" id="UPA00047">
    <property type="reaction ID" value="UER00055"/>
</dbReference>
<evidence type="ECO:0000256" key="2">
    <source>
        <dbReference type="ARBA" id="ARBA00005025"/>
    </source>
</evidence>
<evidence type="ECO:0000313" key="16">
    <source>
        <dbReference type="EMBL" id="ADY25534.1"/>
    </source>
</evidence>
<dbReference type="NCBIfam" id="TIGR00118">
    <property type="entry name" value="acolac_lg"/>
    <property type="match status" value="1"/>
</dbReference>
<evidence type="ECO:0000256" key="8">
    <source>
        <dbReference type="ARBA" id="ARBA00022842"/>
    </source>
</evidence>
<dbReference type="InterPro" id="IPR039368">
    <property type="entry name" value="AHAS_TPP"/>
</dbReference>
<comment type="pathway">
    <text evidence="2 11">Amino-acid biosynthesis; L-valine biosynthesis; L-valine from pyruvate: step 1/4.</text>
</comment>
<reference evidence="17" key="1">
    <citation type="submission" date="2011-02" db="EMBL/GenBank/DDBJ databases">
        <title>The complete sequence of chromosome of Deinococcus proteolyticus DSM 20540.</title>
        <authorList>
            <consortium name="US DOE Joint Genome Institute (JGI-PGF)"/>
            <person name="Lucas S."/>
            <person name="Copeland A."/>
            <person name="Lapidus A."/>
            <person name="Bruce D."/>
            <person name="Goodwin L."/>
            <person name="Pitluck S."/>
            <person name="Kyrpides N."/>
            <person name="Mavromatis K."/>
            <person name="Pagani I."/>
            <person name="Ivanova N."/>
            <person name="Ovchinnikova G."/>
            <person name="Zeytun A."/>
            <person name="Detter J.C."/>
            <person name="Han C."/>
            <person name="Land M."/>
            <person name="Hauser L."/>
            <person name="Markowitz V."/>
            <person name="Cheng J.-F."/>
            <person name="Hugenholtz P."/>
            <person name="Woyke T."/>
            <person name="Wu D."/>
            <person name="Pukall R."/>
            <person name="Steenblock K."/>
            <person name="Brambilla E."/>
            <person name="Klenk H.-P."/>
            <person name="Eisen J.A."/>
        </authorList>
    </citation>
    <scope>NUCLEOTIDE SEQUENCE [LARGE SCALE GENOMIC DNA]</scope>
    <source>
        <strain evidence="17">ATCC 35074 / DSM 20540 / JCM 6276 / NBRC 101906 / NCIMB 13154 / VKM Ac-1939 / CCM 2703 / MRP</strain>
    </source>
</reference>
<dbReference type="Proteomes" id="UP000007718">
    <property type="component" value="Chromosome"/>
</dbReference>
<dbReference type="GO" id="GO:0009099">
    <property type="term" value="P:L-valine biosynthetic process"/>
    <property type="evidence" value="ECO:0007669"/>
    <property type="project" value="UniProtKB-UniPathway"/>
</dbReference>
<feature type="compositionally biased region" description="Pro residues" evidence="12">
    <location>
        <begin position="1"/>
        <end position="13"/>
    </location>
</feature>
<dbReference type="KEGG" id="dpt:Deipr_0364"/>
<evidence type="ECO:0000259" key="14">
    <source>
        <dbReference type="Pfam" id="PF02775"/>
    </source>
</evidence>
<dbReference type="GO" id="GO:0009097">
    <property type="term" value="P:isoleucine biosynthetic process"/>
    <property type="evidence" value="ECO:0007669"/>
    <property type="project" value="UniProtKB-UniPathway"/>
</dbReference>
<dbReference type="Pfam" id="PF02776">
    <property type="entry name" value="TPP_enzyme_N"/>
    <property type="match status" value="1"/>
</dbReference>
<comment type="cofactor">
    <cofactor evidence="11">
        <name>Mg(2+)</name>
        <dbReference type="ChEBI" id="CHEBI:18420"/>
    </cofactor>
    <text evidence="11">Binds 1 Mg(2+) ion per subunit.</text>
</comment>
<evidence type="ECO:0000256" key="7">
    <source>
        <dbReference type="ARBA" id="ARBA00022723"/>
    </source>
</evidence>
<dbReference type="InterPro" id="IPR012001">
    <property type="entry name" value="Thiamin_PyroP_enz_TPP-bd_dom"/>
</dbReference>
<feature type="domain" description="Thiamine pyrophosphate enzyme central" evidence="13">
    <location>
        <begin position="224"/>
        <end position="356"/>
    </location>
</feature>
<dbReference type="Pfam" id="PF02775">
    <property type="entry name" value="TPP_enzyme_C"/>
    <property type="match status" value="1"/>
</dbReference>
<dbReference type="InterPro" id="IPR000399">
    <property type="entry name" value="TPP-bd_CS"/>
</dbReference>
<dbReference type="CDD" id="cd02015">
    <property type="entry name" value="TPP_AHAS"/>
    <property type="match status" value="1"/>
</dbReference>
<dbReference type="UniPathway" id="UPA00049">
    <property type="reaction ID" value="UER00059"/>
</dbReference>
<evidence type="ECO:0000256" key="9">
    <source>
        <dbReference type="ARBA" id="ARBA00023052"/>
    </source>
</evidence>
<comment type="similarity">
    <text evidence="3 11">Belongs to the TPP enzyme family.</text>
</comment>
<dbReference type="GO" id="GO:0030976">
    <property type="term" value="F:thiamine pyrophosphate binding"/>
    <property type="evidence" value="ECO:0007669"/>
    <property type="project" value="UniProtKB-UniRule"/>
</dbReference>
<dbReference type="STRING" id="693977.Deipr_0364"/>
<feature type="domain" description="Thiamine pyrophosphate enzyme TPP-binding" evidence="14">
    <location>
        <begin position="409"/>
        <end position="559"/>
    </location>
</feature>
<accession>F0RJQ8</accession>
<dbReference type="EMBL" id="CP002536">
    <property type="protein sequence ID" value="ADY25534.1"/>
    <property type="molecule type" value="Genomic_DNA"/>
</dbReference>
<dbReference type="OrthoDB" id="4494979at2"/>
<dbReference type="GO" id="GO:0003984">
    <property type="term" value="F:acetolactate synthase activity"/>
    <property type="evidence" value="ECO:0007669"/>
    <property type="project" value="UniProtKB-EC"/>
</dbReference>
<dbReference type="Pfam" id="PF00205">
    <property type="entry name" value="TPP_enzyme_M"/>
    <property type="match status" value="1"/>
</dbReference>
<evidence type="ECO:0000256" key="5">
    <source>
        <dbReference type="ARBA" id="ARBA00022605"/>
    </source>
</evidence>
<gene>
    <name evidence="16" type="ordered locus">Deipr_0364</name>
</gene>
<dbReference type="Gene3D" id="3.40.50.1220">
    <property type="entry name" value="TPP-binding domain"/>
    <property type="match status" value="1"/>
</dbReference>
<dbReference type="RefSeq" id="WP_013614143.1">
    <property type="nucleotide sequence ID" value="NC_015161.1"/>
</dbReference>
<sequence>MTSPPDSPQPGSPQPDFRQPGSPQPGSRQTDIRQTGAGALWASLEAHGVHTVFGYPGGAIMPVYDALTFFPQIRHILGRHEQGCIHAAEGWAKATGELGVVLATSGPGATNLVTGLADAMLDSVPLLAITGNVASFLMGTDAFQEADITGITLPVTKHNYVVRSAEELPGVIAEAIHIARSGRPGPVLVDIPKDVQLAACEYDPASLRPHPPLPPREPDAAALAAARELLAQATRPVMMVGGGALDAAAEVTALARAWNIPVITTLMGLGAFPASDPLWLGMPGMHGSVAANRAISEADVLLGIGLRFDDRVTGRVRDFAPQARIIHVDLDAAELGKIVATHCPVRAGAAQVARALSVQAPPERPPRTAWLEQLAEWKGRGHHPQDWGAAQAVRQVVARLRPDDILSSDVGQHQMLAAQLARFERPRRWLNSGGLGTMGFGFPAAIGAALAEPEVVSMVIAGDGGFQMTAQELATLKHAGIHNVKICIINNSYLGMVRQWQELFHGERYSEVELGPSNPDFLKLADAYGVPGWRAEDSAGLEAALDGWLNHPGSALLEVVVPSQHHVFPMVPAGASLAEMLETGPVRASTEVSDLPAGVEAPGDDMEAVPIMALDARSGGQA</sequence>
<dbReference type="FunFam" id="3.40.50.970:FF:000007">
    <property type="entry name" value="Acetolactate synthase"/>
    <property type="match status" value="1"/>
</dbReference>
<reference evidence="16 17" key="2">
    <citation type="journal article" date="2012" name="Stand. Genomic Sci.">
        <title>Complete genome sequence of the orange-red pigmented, radioresistant Deinococcus proteolyticus type strain (MRP(T)).</title>
        <authorList>
            <person name="Copeland A."/>
            <person name="Zeytun A."/>
            <person name="Yassawong M."/>
            <person name="Nolan M."/>
            <person name="Lucas S."/>
            <person name="Hammon N."/>
            <person name="Deshpande S."/>
            <person name="Cheng J.F."/>
            <person name="Han C."/>
            <person name="Tapia R."/>
            <person name="Goodwin L.A."/>
            <person name="Pitluck S."/>
            <person name="Mavromatis K."/>
            <person name="Liolios K."/>
            <person name="Pagani I."/>
            <person name="Ivanova N."/>
            <person name="Mikhailova N."/>
            <person name="Pati A."/>
            <person name="Chen A."/>
            <person name="Palaniappan K."/>
            <person name="Land M."/>
            <person name="Hauser L."/>
            <person name="Jeffries C.D."/>
            <person name="Brambilla E.M."/>
            <person name="Rohde M."/>
            <person name="Sikorski J."/>
            <person name="Pukall R."/>
            <person name="Goker M."/>
            <person name="Detter J.C."/>
            <person name="Woyke T."/>
            <person name="Bristow J."/>
            <person name="Eisen J.A."/>
            <person name="Markowitz V."/>
            <person name="Hugenholtz P."/>
            <person name="Kyrpides N.C."/>
            <person name="Klenk H.P."/>
            <person name="Lapidus A."/>
        </authorList>
    </citation>
    <scope>NUCLEOTIDE SEQUENCE [LARGE SCALE GENOMIC DNA]</scope>
    <source>
        <strain evidence="17">ATCC 35074 / DSM 20540 / JCM 6276 / NBRC 101906 / NCIMB 13154 / VKM Ac-1939 / CCM 2703 / MRP</strain>
    </source>
</reference>
<keyword evidence="9 11" id="KW-0786">Thiamine pyrophosphate</keyword>
<feature type="domain" description="Thiamine pyrophosphate enzyme N-terminal TPP-binding" evidence="15">
    <location>
        <begin position="35"/>
        <end position="149"/>
    </location>
</feature>
<comment type="pathway">
    <text evidence="1 11">Amino-acid biosynthesis; L-isoleucine biosynthesis; L-isoleucine from 2-oxobutanoate: step 1/4.</text>
</comment>